<dbReference type="Gene3D" id="3.40.630.30">
    <property type="match status" value="1"/>
</dbReference>
<dbReference type="EMBL" id="WITJ01000005">
    <property type="protein sequence ID" value="MQW39248.1"/>
    <property type="molecule type" value="Genomic_DNA"/>
</dbReference>
<dbReference type="InterPro" id="IPR000182">
    <property type="entry name" value="GNAT_dom"/>
</dbReference>
<name>A0A7X2D0B0_9LACT</name>
<dbReference type="PROSITE" id="PS51186">
    <property type="entry name" value="GNAT"/>
    <property type="match status" value="1"/>
</dbReference>
<organism evidence="2 3">
    <name type="scientific">Lactococcus hircilactis</name>
    <dbReference type="NCBI Taxonomy" id="1494462"/>
    <lineage>
        <taxon>Bacteria</taxon>
        <taxon>Bacillati</taxon>
        <taxon>Bacillota</taxon>
        <taxon>Bacilli</taxon>
        <taxon>Lactobacillales</taxon>
        <taxon>Streptococcaceae</taxon>
        <taxon>Lactococcus</taxon>
    </lineage>
</organism>
<keyword evidence="2" id="KW-0808">Transferase</keyword>
<dbReference type="SUPFAM" id="SSF55729">
    <property type="entry name" value="Acyl-CoA N-acyltransferases (Nat)"/>
    <property type="match status" value="1"/>
</dbReference>
<protein>
    <submittedName>
        <fullName evidence="2">GNAT family N-acetyltransferase</fullName>
    </submittedName>
</protein>
<dbReference type="InterPro" id="IPR016181">
    <property type="entry name" value="Acyl_CoA_acyltransferase"/>
</dbReference>
<dbReference type="AlphaFoldDB" id="A0A7X2D0B0"/>
<dbReference type="OrthoDB" id="9797989at2"/>
<gene>
    <name evidence="2" type="ORF">GHI93_04755</name>
</gene>
<dbReference type="RefSeq" id="WP_153495923.1">
    <property type="nucleotide sequence ID" value="NZ_CAXYUY010000002.1"/>
</dbReference>
<evidence type="ECO:0000313" key="3">
    <source>
        <dbReference type="Proteomes" id="UP000439550"/>
    </source>
</evidence>
<dbReference type="Pfam" id="PF13302">
    <property type="entry name" value="Acetyltransf_3"/>
    <property type="match status" value="1"/>
</dbReference>
<comment type="caution">
    <text evidence="2">The sequence shown here is derived from an EMBL/GenBank/DDBJ whole genome shotgun (WGS) entry which is preliminary data.</text>
</comment>
<accession>A0A7X2D0B0</accession>
<proteinExistence type="predicted"/>
<evidence type="ECO:0000259" key="1">
    <source>
        <dbReference type="PROSITE" id="PS51186"/>
    </source>
</evidence>
<keyword evidence="3" id="KW-1185">Reference proteome</keyword>
<dbReference type="PANTHER" id="PTHR39173">
    <property type="entry name" value="ACETYLTRANSFERASE"/>
    <property type="match status" value="1"/>
</dbReference>
<evidence type="ECO:0000313" key="2">
    <source>
        <dbReference type="EMBL" id="MQW39248.1"/>
    </source>
</evidence>
<dbReference type="CDD" id="cd04301">
    <property type="entry name" value="NAT_SF"/>
    <property type="match status" value="1"/>
</dbReference>
<dbReference type="Proteomes" id="UP000439550">
    <property type="component" value="Unassembled WGS sequence"/>
</dbReference>
<dbReference type="PANTHER" id="PTHR39173:SF1">
    <property type="entry name" value="ACETYLTRANSFERASE"/>
    <property type="match status" value="1"/>
</dbReference>
<sequence length="176" mass="19940">MNKLEIRTLTPADWEAVCAFRDDWARDQGEFSIDETKLLSALTKDDFEAFVCKMKAQETEVAQENWSTASKYYAFLDGNIVGNISCRWQIEKGNLLEWGGHIGYGVAPSYRGHHFARKMVQFALEEYRKKGILKVMISAHENNEASKRTIVACGGKLENTVSADGGMVCRYWIDLS</sequence>
<reference evidence="2 3" key="1">
    <citation type="submission" date="2019-10" db="EMBL/GenBank/DDBJ databases">
        <authorList>
            <person name="Dong K."/>
        </authorList>
    </citation>
    <scope>NUCLEOTIDE SEQUENCE [LARGE SCALE GENOMIC DNA]</scope>
    <source>
        <strain evidence="2 3">DSM 28960</strain>
    </source>
</reference>
<dbReference type="GO" id="GO:0016747">
    <property type="term" value="F:acyltransferase activity, transferring groups other than amino-acyl groups"/>
    <property type="evidence" value="ECO:0007669"/>
    <property type="project" value="InterPro"/>
</dbReference>
<feature type="domain" description="N-acetyltransferase" evidence="1">
    <location>
        <begin position="4"/>
        <end position="176"/>
    </location>
</feature>